<dbReference type="AlphaFoldDB" id="A0AA39V1H5"/>
<dbReference type="EMBL" id="JAFEKC020000011">
    <property type="protein sequence ID" value="KAK0512097.1"/>
    <property type="molecule type" value="Genomic_DNA"/>
</dbReference>
<dbReference type="Pfam" id="PF26639">
    <property type="entry name" value="Het-6_barrel"/>
    <property type="match status" value="1"/>
</dbReference>
<comment type="caution">
    <text evidence="2">The sequence shown here is derived from an EMBL/GenBank/DDBJ whole genome shotgun (WGS) entry which is preliminary data.</text>
</comment>
<proteinExistence type="predicted"/>
<protein>
    <recommendedName>
        <fullName evidence="1">Heterokaryon incompatibility domain-containing protein</fullName>
    </recommendedName>
</protein>
<dbReference type="Pfam" id="PF06985">
    <property type="entry name" value="HET"/>
    <property type="match status" value="1"/>
</dbReference>
<keyword evidence="3" id="KW-1185">Reference proteome</keyword>
<dbReference type="InterPro" id="IPR010730">
    <property type="entry name" value="HET"/>
</dbReference>
<gene>
    <name evidence="2" type="ORF">JMJ35_005225</name>
</gene>
<accession>A0AA39V1H5</accession>
<sequence>MDKASPYGYSSLPLDSIRLLCRDDGAGSSSNWSLSQHVLNDAPAFFALSYAWGAEKPTEKVNIKQSVLKITLSLSILLQELEARCDVCFIWIDQMCINQLDELEKAVQVKMMRDIYVSAQKVLVWLGPSTEGSNLAMDSIAPLDELIGVLPLDILAHDDINSRLLPGQDDPVWPALVDFYARPWYHRLWVLQEAILAKDLEVLCGNRSMPWATFASFATKLHELMPLAWSRASHAHPSYGAYDSAQPQLPGFVSIRIIDNMRSGEAEGSKPAFWEYLSMGQKCKVSNPLDRVYGLLGLLDSEELIRSIDIQYDWEPWQGYLHFCKVYIERDPDLALFSMAGSRSKPKELPSWCPNFDSMPHVGSIYCDYSGFCAGIKPGGPRNSRIQTSATSNTITVPGFRMDRVKAVTRATHPLPNSITPWKGPTGQAAKHEQYHLECLNVFKEAYPAMATDLQALLRSLVAGHLSRYQPLPAIDFSAVHFKLLDTWTAMASGGAIPRSSAKGLAVMGQWLGALSVQAFRRFFVTEAGRVGIGSGSIEKGDHVCVFYSAGPLFLLRYVDPDAPAELVGDAYVDGLMDLENMPGDTRGEDEVFKIC</sequence>
<feature type="domain" description="Heterokaryon incompatibility" evidence="1">
    <location>
        <begin position="45"/>
        <end position="193"/>
    </location>
</feature>
<organism evidence="2 3">
    <name type="scientific">Cladonia borealis</name>
    <dbReference type="NCBI Taxonomy" id="184061"/>
    <lineage>
        <taxon>Eukaryota</taxon>
        <taxon>Fungi</taxon>
        <taxon>Dikarya</taxon>
        <taxon>Ascomycota</taxon>
        <taxon>Pezizomycotina</taxon>
        <taxon>Lecanoromycetes</taxon>
        <taxon>OSLEUM clade</taxon>
        <taxon>Lecanoromycetidae</taxon>
        <taxon>Lecanorales</taxon>
        <taxon>Lecanorineae</taxon>
        <taxon>Cladoniaceae</taxon>
        <taxon>Cladonia</taxon>
    </lineage>
</organism>
<evidence type="ECO:0000313" key="2">
    <source>
        <dbReference type="EMBL" id="KAK0512097.1"/>
    </source>
</evidence>
<dbReference type="PANTHER" id="PTHR24148:SF73">
    <property type="entry name" value="HET DOMAIN PROTEIN (AFU_ORTHOLOGUE AFUA_8G01020)"/>
    <property type="match status" value="1"/>
</dbReference>
<evidence type="ECO:0000313" key="3">
    <source>
        <dbReference type="Proteomes" id="UP001166286"/>
    </source>
</evidence>
<dbReference type="InterPro" id="IPR052895">
    <property type="entry name" value="HetReg/Transcr_Mod"/>
</dbReference>
<evidence type="ECO:0000259" key="1">
    <source>
        <dbReference type="Pfam" id="PF06985"/>
    </source>
</evidence>
<dbReference type="PANTHER" id="PTHR24148">
    <property type="entry name" value="ANKYRIN REPEAT DOMAIN-CONTAINING PROTEIN 39 HOMOLOG-RELATED"/>
    <property type="match status" value="1"/>
</dbReference>
<dbReference type="Proteomes" id="UP001166286">
    <property type="component" value="Unassembled WGS sequence"/>
</dbReference>
<name>A0AA39V1H5_9LECA</name>
<reference evidence="2" key="1">
    <citation type="submission" date="2023-03" db="EMBL/GenBank/DDBJ databases">
        <title>Complete genome of Cladonia borealis.</title>
        <authorList>
            <person name="Park H."/>
        </authorList>
    </citation>
    <scope>NUCLEOTIDE SEQUENCE</scope>
    <source>
        <strain evidence="2">ANT050790</strain>
    </source>
</reference>